<dbReference type="EMBL" id="AP019377">
    <property type="protein sequence ID" value="BBH95988.1"/>
    <property type="molecule type" value="Genomic_DNA"/>
</dbReference>
<organism evidence="6">
    <name type="scientific">Thermogemmatispora argillosa</name>
    <dbReference type="NCBI Taxonomy" id="2045280"/>
    <lineage>
        <taxon>Bacteria</taxon>
        <taxon>Bacillati</taxon>
        <taxon>Chloroflexota</taxon>
        <taxon>Ktedonobacteria</taxon>
        <taxon>Thermogemmatisporales</taxon>
        <taxon>Thermogemmatisporaceae</taxon>
        <taxon>Thermogemmatispora</taxon>
    </lineage>
</organism>
<dbReference type="InterPro" id="IPR019734">
    <property type="entry name" value="TPR_rpt"/>
</dbReference>
<feature type="repeat" description="TPR" evidence="3">
    <location>
        <begin position="642"/>
        <end position="675"/>
    </location>
</feature>
<proteinExistence type="predicted"/>
<accession>A0A455T936</accession>
<dbReference type="InterPro" id="IPR041664">
    <property type="entry name" value="AAA_16"/>
</dbReference>
<dbReference type="PANTHER" id="PTHR44858">
    <property type="entry name" value="TETRATRICOPEPTIDE REPEAT PROTEIN 6"/>
    <property type="match status" value="1"/>
</dbReference>
<evidence type="ECO:0000256" key="1">
    <source>
        <dbReference type="ARBA" id="ARBA00022737"/>
    </source>
</evidence>
<evidence type="ECO:0000256" key="4">
    <source>
        <dbReference type="SAM" id="MobiDB-lite"/>
    </source>
</evidence>
<dbReference type="Pfam" id="PF13414">
    <property type="entry name" value="TPR_11"/>
    <property type="match status" value="1"/>
</dbReference>
<dbReference type="PROSITE" id="PS50293">
    <property type="entry name" value="TPR_REGION"/>
    <property type="match status" value="1"/>
</dbReference>
<dbReference type="InterPro" id="IPR027417">
    <property type="entry name" value="P-loop_NTPase"/>
</dbReference>
<feature type="region of interest" description="Disordered" evidence="4">
    <location>
        <begin position="764"/>
        <end position="819"/>
    </location>
</feature>
<keyword evidence="2 3" id="KW-0802">TPR repeat</keyword>
<dbReference type="PROSITE" id="PS50005">
    <property type="entry name" value="TPR"/>
    <property type="match status" value="5"/>
</dbReference>
<reference evidence="6" key="1">
    <citation type="submission" date="2018-12" db="EMBL/GenBank/DDBJ databases">
        <title>Novel natural products biosynthetic potential of the class Ktedonobacteria.</title>
        <authorList>
            <person name="Zheng Y."/>
            <person name="Saitou A."/>
            <person name="Wang C.M."/>
            <person name="Toyoda A."/>
            <person name="Minakuchi Y."/>
            <person name="Sekiguchi Y."/>
            <person name="Ueda K."/>
            <person name="Takano H."/>
            <person name="Sakai Y."/>
            <person name="Yokota A."/>
            <person name="Yabe S."/>
        </authorList>
    </citation>
    <scope>NUCLEOTIDE SEQUENCE</scope>
    <source>
        <strain evidence="6">A3-2</strain>
    </source>
</reference>
<dbReference type="InterPro" id="IPR011990">
    <property type="entry name" value="TPR-like_helical_dom_sf"/>
</dbReference>
<feature type="domain" description="Orc1-like AAA ATPase" evidence="5">
    <location>
        <begin position="18"/>
        <end position="232"/>
    </location>
</feature>
<evidence type="ECO:0000313" key="6">
    <source>
        <dbReference type="EMBL" id="BBH95988.1"/>
    </source>
</evidence>
<feature type="compositionally biased region" description="Low complexity" evidence="4">
    <location>
        <begin position="784"/>
        <end position="794"/>
    </location>
</feature>
<evidence type="ECO:0000256" key="3">
    <source>
        <dbReference type="PROSITE-ProRule" id="PRU00339"/>
    </source>
</evidence>
<dbReference type="SMART" id="SM00028">
    <property type="entry name" value="TPR"/>
    <property type="match status" value="6"/>
</dbReference>
<feature type="repeat" description="TPR" evidence="3">
    <location>
        <begin position="676"/>
        <end position="709"/>
    </location>
</feature>
<dbReference type="SUPFAM" id="SSF48452">
    <property type="entry name" value="TPR-like"/>
    <property type="match status" value="1"/>
</dbReference>
<dbReference type="InterPro" id="IPR050498">
    <property type="entry name" value="Ycf3"/>
</dbReference>
<feature type="repeat" description="TPR" evidence="3">
    <location>
        <begin position="608"/>
        <end position="641"/>
    </location>
</feature>
<dbReference type="SUPFAM" id="SSF52540">
    <property type="entry name" value="P-loop containing nucleoside triphosphate hydrolases"/>
    <property type="match status" value="1"/>
</dbReference>
<name>A0A455T936_9CHLR</name>
<dbReference type="InterPro" id="IPR013105">
    <property type="entry name" value="TPR_2"/>
</dbReference>
<sequence>MASSQDWSQIIHQSESERFVGRQQELALFLQELLREPPRTLIFYLTGQAGVGKTTLLRRYQALAREQGFLVAECDERQRDVLAVLGHLAAQFEMRGLHLKAFEERHRLYYQRLHEIESDPQAPRGQGGLPVRTLLRMAFLAGELLPVVGPAISYLSLEEVEELASEWGRYLLRKLGNREEIELLRDPESVLSQLFFADLNRVAERWPVLLCLDNLEATRPALFDWLLRLPEYRPSGRIRLVLAGREPLDREWGILRPVTRVIRLDVFTEEEAEAFLDLYHVRDPLRRQEIIEVSGRLPVLMSWLAAPRETGAAYPVLPASDMVERFLRWVNDPALREAALLGALPRMLNRDVLAYLLRCALGAQAPHVERIFSWLVGLPFVSERGEGWRYHSVVRRMMLEYLRRRSPAEYRELHACLATFYRQQRDALYEPGREYWQAARWQEGTLNALYHGLIADAGKYWGELLECFTLALYQERRFATRLVEMATLEEVRRDLERTQRELLELMQAGLRAMEEGDWATGLRLFDRLCQDQALSPRARAAAYFFRGRVQRYRQAYTEALADHSQAIALDASNVWAFVERSRVLRRLRRYSEALEDLSRVLELNPFDARSWASRGQVYTRLGRYEEALQDYERALALDEGYVWALVHRAEVHRLRGHYEQALADLERALALNPQEVRALGEYGEVYRLLGRYGEALGCLEQALSLRPDYAWAIACRGQVYAALGRRQEALADLERALSLDPALELAASVRTALLASEEGAAVWEEASEPGGPTMEPLDISRPGLSTTPTLPLPLEESETQRREGGPASAAPPLEEPPQR</sequence>
<dbReference type="Gene3D" id="3.40.50.300">
    <property type="entry name" value="P-loop containing nucleotide triphosphate hydrolases"/>
    <property type="match status" value="1"/>
</dbReference>
<dbReference type="PANTHER" id="PTHR44858:SF1">
    <property type="entry name" value="UDP-N-ACETYLGLUCOSAMINE--PEPTIDE N-ACETYLGLUCOSAMINYLTRANSFERASE SPINDLY-RELATED"/>
    <property type="match status" value="1"/>
</dbReference>
<evidence type="ECO:0000259" key="5">
    <source>
        <dbReference type="Pfam" id="PF13191"/>
    </source>
</evidence>
<dbReference type="AlphaFoldDB" id="A0A455T936"/>
<feature type="repeat" description="TPR" evidence="3">
    <location>
        <begin position="574"/>
        <end position="607"/>
    </location>
</feature>
<protein>
    <recommendedName>
        <fullName evidence="5">Orc1-like AAA ATPase domain-containing protein</fullName>
    </recommendedName>
</protein>
<dbReference type="GO" id="GO:0046813">
    <property type="term" value="P:receptor-mediated virion attachment to host cell"/>
    <property type="evidence" value="ECO:0007669"/>
    <property type="project" value="TreeGrafter"/>
</dbReference>
<dbReference type="Gene3D" id="1.25.40.10">
    <property type="entry name" value="Tetratricopeptide repeat domain"/>
    <property type="match status" value="2"/>
</dbReference>
<feature type="repeat" description="TPR" evidence="3">
    <location>
        <begin position="710"/>
        <end position="743"/>
    </location>
</feature>
<evidence type="ECO:0000256" key="2">
    <source>
        <dbReference type="ARBA" id="ARBA00022803"/>
    </source>
</evidence>
<dbReference type="Pfam" id="PF07719">
    <property type="entry name" value="TPR_2"/>
    <property type="match status" value="1"/>
</dbReference>
<keyword evidence="1" id="KW-0677">Repeat</keyword>
<gene>
    <name evidence="6" type="ORF">KTA_41870</name>
</gene>
<dbReference type="Pfam" id="PF13191">
    <property type="entry name" value="AAA_16"/>
    <property type="match status" value="1"/>
</dbReference>
<dbReference type="Pfam" id="PF13432">
    <property type="entry name" value="TPR_16"/>
    <property type="match status" value="1"/>
</dbReference>
<dbReference type="GO" id="GO:0009279">
    <property type="term" value="C:cell outer membrane"/>
    <property type="evidence" value="ECO:0007669"/>
    <property type="project" value="TreeGrafter"/>
</dbReference>